<dbReference type="EMBL" id="DAATCG010000031">
    <property type="protein sequence ID" value="HAE8002210.1"/>
    <property type="molecule type" value="Genomic_DNA"/>
</dbReference>
<reference evidence="2" key="1">
    <citation type="journal article" date="2018" name="Genome Biol.">
        <title>SKESA: strategic k-mer extension for scrupulous assemblies.</title>
        <authorList>
            <person name="Souvorov A."/>
            <person name="Agarwala R."/>
            <person name="Lipman D.J."/>
        </authorList>
    </citation>
    <scope>NUCLEOTIDE SEQUENCE</scope>
    <source>
        <strain evidence="2">BCW_2717</strain>
    </source>
</reference>
<sequence>SGRLAEAGRFCASGDPPIFTDP</sequence>
<accession>A0A737DH86</accession>
<evidence type="ECO:0000313" key="2">
    <source>
        <dbReference type="EMBL" id="HAE8002210.1"/>
    </source>
</evidence>
<name>A0A737DH86_SALET</name>
<gene>
    <name evidence="2" type="ORF">G4P96_003517</name>
</gene>
<reference evidence="2" key="2">
    <citation type="submission" date="2018-07" db="EMBL/GenBank/DDBJ databases">
        <authorList>
            <consortium name="NCBI Pathogen Detection Project"/>
        </authorList>
    </citation>
    <scope>NUCLEOTIDE SEQUENCE</scope>
    <source>
        <strain evidence="2">BCW_2717</strain>
    </source>
</reference>
<dbReference type="AlphaFoldDB" id="A0A737DH86"/>
<organism evidence="2">
    <name type="scientific">Salmonella enterica subsp. enterica serovar Kentucky</name>
    <dbReference type="NCBI Taxonomy" id="192955"/>
    <lineage>
        <taxon>Bacteria</taxon>
        <taxon>Pseudomonadati</taxon>
        <taxon>Pseudomonadota</taxon>
        <taxon>Gammaproteobacteria</taxon>
        <taxon>Enterobacterales</taxon>
        <taxon>Enterobacteriaceae</taxon>
        <taxon>Salmonella</taxon>
    </lineage>
</organism>
<feature type="non-terminal residue" evidence="2">
    <location>
        <position position="1"/>
    </location>
</feature>
<evidence type="ECO:0000256" key="1">
    <source>
        <dbReference type="SAM" id="MobiDB-lite"/>
    </source>
</evidence>
<feature type="region of interest" description="Disordered" evidence="1">
    <location>
        <begin position="1"/>
        <end position="22"/>
    </location>
</feature>
<protein>
    <submittedName>
        <fullName evidence="2">Dihydropteridine reductase</fullName>
    </submittedName>
</protein>
<proteinExistence type="predicted"/>
<comment type="caution">
    <text evidence="2">The sequence shown here is derived from an EMBL/GenBank/DDBJ whole genome shotgun (WGS) entry which is preliminary data.</text>
</comment>